<dbReference type="CDD" id="cd24048">
    <property type="entry name" value="ASKHA_NBD_FtsA"/>
    <property type="match status" value="1"/>
</dbReference>
<accession>A0A1X7AEZ2</accession>
<dbReference type="Gene3D" id="3.30.1490.110">
    <property type="match status" value="1"/>
</dbReference>
<dbReference type="Pfam" id="PF14450">
    <property type="entry name" value="FtsA"/>
    <property type="match status" value="2"/>
</dbReference>
<dbReference type="PANTHER" id="PTHR32432:SF4">
    <property type="entry name" value="CELL DIVISION PROTEIN FTSA"/>
    <property type="match status" value="1"/>
</dbReference>
<organism evidence="8 9">
    <name type="scientific">Parendozoicomonas haliclonae</name>
    <dbReference type="NCBI Taxonomy" id="1960125"/>
    <lineage>
        <taxon>Bacteria</taxon>
        <taxon>Pseudomonadati</taxon>
        <taxon>Pseudomonadota</taxon>
        <taxon>Gammaproteobacteria</taxon>
        <taxon>Oceanospirillales</taxon>
        <taxon>Endozoicomonadaceae</taxon>
        <taxon>Parendozoicomonas</taxon>
    </lineage>
</organism>
<dbReference type="Gene3D" id="3.30.420.40">
    <property type="match status" value="2"/>
</dbReference>
<comment type="similarity">
    <text evidence="5 6">Belongs to the FtsA/MreB family.</text>
</comment>
<dbReference type="InterPro" id="IPR003494">
    <property type="entry name" value="SHS2_FtsA"/>
</dbReference>
<dbReference type="NCBIfam" id="TIGR01174">
    <property type="entry name" value="ftsA"/>
    <property type="match status" value="1"/>
</dbReference>
<gene>
    <name evidence="5 8" type="primary">ftsA</name>
    <name evidence="8" type="ORF">EHSB41UT_00377</name>
</gene>
<comment type="subunit">
    <text evidence="5">Self-interacts. Interacts with FtsZ.</text>
</comment>
<dbReference type="SUPFAM" id="SSF53067">
    <property type="entry name" value="Actin-like ATPase domain"/>
    <property type="match status" value="2"/>
</dbReference>
<keyword evidence="4 5" id="KW-0131">Cell cycle</keyword>
<keyword evidence="3 5" id="KW-0472">Membrane</keyword>
<reference evidence="8 9" key="1">
    <citation type="submission" date="2017-03" db="EMBL/GenBank/DDBJ databases">
        <authorList>
            <person name="Afonso C.L."/>
            <person name="Miller P.J."/>
            <person name="Scott M.A."/>
            <person name="Spackman E."/>
            <person name="Goraichik I."/>
            <person name="Dimitrov K.M."/>
            <person name="Suarez D.L."/>
            <person name="Swayne D.E."/>
        </authorList>
    </citation>
    <scope>NUCLEOTIDE SEQUENCE [LARGE SCALE GENOMIC DNA]</scope>
    <source>
        <strain evidence="8">SB41UT1</strain>
    </source>
</reference>
<dbReference type="RefSeq" id="WP_087106334.1">
    <property type="nucleotide sequence ID" value="NZ_CBCSCN010000004.1"/>
</dbReference>
<dbReference type="FunFam" id="3.30.420.40:FF:000032">
    <property type="entry name" value="Cell division protein FtsA"/>
    <property type="match status" value="1"/>
</dbReference>
<dbReference type="FunFam" id="3.30.420.40:FF:000035">
    <property type="entry name" value="Cell division protein FtsA"/>
    <property type="match status" value="1"/>
</dbReference>
<dbReference type="Proteomes" id="UP000196573">
    <property type="component" value="Unassembled WGS sequence"/>
</dbReference>
<name>A0A1X7AEZ2_9GAMM</name>
<proteinExistence type="inferred from homology"/>
<evidence type="ECO:0000256" key="2">
    <source>
        <dbReference type="ARBA" id="ARBA00022618"/>
    </source>
</evidence>
<evidence type="ECO:0000313" key="8">
    <source>
        <dbReference type="EMBL" id="SMA34291.1"/>
    </source>
</evidence>
<dbReference type="GO" id="GO:0009898">
    <property type="term" value="C:cytoplasmic side of plasma membrane"/>
    <property type="evidence" value="ECO:0007669"/>
    <property type="project" value="UniProtKB-UniRule"/>
</dbReference>
<keyword evidence="2 5" id="KW-0132">Cell division</keyword>
<evidence type="ECO:0000256" key="3">
    <source>
        <dbReference type="ARBA" id="ARBA00023136"/>
    </source>
</evidence>
<dbReference type="NCBIfam" id="NF007009">
    <property type="entry name" value="PRK09472.1"/>
    <property type="match status" value="1"/>
</dbReference>
<dbReference type="OrthoDB" id="9810567at2"/>
<dbReference type="SMART" id="SM00842">
    <property type="entry name" value="FtsA"/>
    <property type="match status" value="1"/>
</dbReference>
<dbReference type="FunFam" id="3.30.1490.110:FF:000002">
    <property type="entry name" value="Cell division protein FtsA"/>
    <property type="match status" value="1"/>
</dbReference>
<comment type="function">
    <text evidence="5 6">Cell division protein that is involved in the assembly of the Z ring. May serve as a membrane anchor for the Z ring.</text>
</comment>
<evidence type="ECO:0000259" key="7">
    <source>
        <dbReference type="SMART" id="SM00842"/>
    </source>
</evidence>
<protein>
    <recommendedName>
        <fullName evidence="5 6">Cell division protein FtsA</fullName>
    </recommendedName>
</protein>
<dbReference type="GO" id="GO:0043093">
    <property type="term" value="P:FtsZ-dependent cytokinesis"/>
    <property type="evidence" value="ECO:0007669"/>
    <property type="project" value="UniProtKB-UniRule"/>
</dbReference>
<dbReference type="GO" id="GO:0032153">
    <property type="term" value="C:cell division site"/>
    <property type="evidence" value="ECO:0007669"/>
    <property type="project" value="UniProtKB-UniRule"/>
</dbReference>
<dbReference type="EMBL" id="FWPT01000001">
    <property type="protein sequence ID" value="SMA34291.1"/>
    <property type="molecule type" value="Genomic_DNA"/>
</dbReference>
<evidence type="ECO:0000313" key="9">
    <source>
        <dbReference type="Proteomes" id="UP000196573"/>
    </source>
</evidence>
<dbReference type="InterPro" id="IPR050696">
    <property type="entry name" value="FtsA/MreB"/>
</dbReference>
<dbReference type="PANTHER" id="PTHR32432">
    <property type="entry name" value="CELL DIVISION PROTEIN FTSA-RELATED"/>
    <property type="match status" value="1"/>
</dbReference>
<dbReference type="Pfam" id="PF02491">
    <property type="entry name" value="SHS2_FTSA"/>
    <property type="match status" value="1"/>
</dbReference>
<evidence type="ECO:0000256" key="1">
    <source>
        <dbReference type="ARBA" id="ARBA00022475"/>
    </source>
</evidence>
<dbReference type="HAMAP" id="MF_02033">
    <property type="entry name" value="FtsA"/>
    <property type="match status" value="1"/>
</dbReference>
<evidence type="ECO:0000256" key="4">
    <source>
        <dbReference type="ARBA" id="ARBA00023306"/>
    </source>
</evidence>
<keyword evidence="1 5" id="KW-1003">Cell membrane</keyword>
<dbReference type="PIRSF" id="PIRSF003101">
    <property type="entry name" value="FtsA"/>
    <property type="match status" value="1"/>
</dbReference>
<evidence type="ECO:0000256" key="6">
    <source>
        <dbReference type="PIRNR" id="PIRNR003101"/>
    </source>
</evidence>
<dbReference type="InterPro" id="IPR043129">
    <property type="entry name" value="ATPase_NBD"/>
</dbReference>
<dbReference type="InterPro" id="IPR020823">
    <property type="entry name" value="Cell_div_FtsA"/>
</dbReference>
<dbReference type="AlphaFoldDB" id="A0A1X7AEZ2"/>
<feature type="domain" description="SHS2" evidence="7">
    <location>
        <begin position="10"/>
        <end position="196"/>
    </location>
</feature>
<comment type="subcellular location">
    <subcellularLocation>
        <location evidence="5">Cell membrane</location>
        <topology evidence="5">Peripheral membrane protein</topology>
        <orientation evidence="5">Cytoplasmic side</orientation>
    </subcellularLocation>
    <text evidence="5">Localizes to the Z ring in an FtsZ-dependent manner. Targeted to the membrane through a conserved C-terminal amphipathic helix.</text>
</comment>
<evidence type="ECO:0000256" key="5">
    <source>
        <dbReference type="HAMAP-Rule" id="MF_02033"/>
    </source>
</evidence>
<keyword evidence="9" id="KW-1185">Reference proteome</keyword>
<sequence length="416" mass="44839">MTGSGNGKIVVGLDIGTSKVVALVGEITDRGTIEVVGIGSHPSRGMRKGVVVNIESTVQSIQRAVEEAELMAGHQIDSVYVGIAGNHIRSLNSHGIVAIREREVTTADMERVIDAAQAVAIPADQKILHILPQEYVIDTQEGVKEPLGMSGVRLEAKVHLVTCAVNAVQNIEKCIRRCNLGVDDVILEQLASSYSVLTEDEKELGVCVVDIGGGTTDIAIFTEGAIRHTAVIPIAGDQVTNDIAQALRTPYQHAEDIKIKYACALTQLAGADETIKVPSVGDRPPRDLSRQALAEVVEPRYDELFTLIQAELRRSGFEELMAAGIVLTGGTSKMEGVVELAEEIFHMPVRLGVPQNIEGLADVVRNPIYATSVGLLQYAQQNMREGQVSSSAPSSEKHNPQESFVARLKKWIQSNF</sequence>